<feature type="non-terminal residue" evidence="1">
    <location>
        <position position="1"/>
    </location>
</feature>
<organism evidence="1">
    <name type="scientific">Vitis vinifera</name>
    <name type="common">Grape</name>
    <dbReference type="NCBI Taxonomy" id="29760"/>
    <lineage>
        <taxon>Eukaryota</taxon>
        <taxon>Viridiplantae</taxon>
        <taxon>Streptophyta</taxon>
        <taxon>Embryophyta</taxon>
        <taxon>Tracheophyta</taxon>
        <taxon>Spermatophyta</taxon>
        <taxon>Magnoliopsida</taxon>
        <taxon>eudicotyledons</taxon>
        <taxon>Gunneridae</taxon>
        <taxon>Pentapetalae</taxon>
        <taxon>rosids</taxon>
        <taxon>Vitales</taxon>
        <taxon>Vitaceae</taxon>
        <taxon>Viteae</taxon>
        <taxon>Vitis</taxon>
    </lineage>
</organism>
<evidence type="ECO:0000313" key="1">
    <source>
        <dbReference type="EMBL" id="ABK79662.1"/>
    </source>
</evidence>
<accession>A1DZY0</accession>
<dbReference type="AlphaFoldDB" id="A1DZY0"/>
<sequence length="40" mass="4490">NGATNTLRFQRAHEARISSALDQRAHEARISCALERRLGL</sequence>
<proteinExistence type="evidence at transcript level"/>
<name>A1DZY0_VITVI</name>
<reference evidence="1" key="1">
    <citation type="journal article" date="2011" name="Mol. Plant">
        <title>Comparative Transcriptomic Profiling of Vitis vinifera Under High Light Using a Custom-Made Array and the Affymetrix GeneChip.</title>
        <authorList>
            <person name="Carvalho L.C."/>
            <person name="Vilela B.J."/>
            <person name="Mullineaux P.M."/>
            <person name="Amancio S."/>
        </authorList>
    </citation>
    <scope>NUCLEOTIDE SEQUENCE</scope>
    <source>
        <tissue evidence="1">Leaf</tissue>
    </source>
</reference>
<protein>
    <submittedName>
        <fullName evidence="1">Nitric oxide synthase</fullName>
    </submittedName>
</protein>
<feature type="non-terminal residue" evidence="1">
    <location>
        <position position="40"/>
    </location>
</feature>
<dbReference type="EMBL" id="EF088505">
    <property type="protein sequence ID" value="ABK79662.1"/>
    <property type="molecule type" value="mRNA"/>
</dbReference>
<gene>
    <name evidence="1" type="primary">NOS1</name>
</gene>